<dbReference type="SMART" id="SM00387">
    <property type="entry name" value="HATPase_c"/>
    <property type="match status" value="1"/>
</dbReference>
<comment type="catalytic activity">
    <reaction evidence="1">
        <text>ATP + protein L-histidine = ADP + protein N-phospho-L-histidine.</text>
        <dbReference type="EC" id="2.7.13.3"/>
    </reaction>
</comment>
<dbReference type="FunFam" id="1.10.287.130:FF:000040">
    <property type="entry name" value="PAS domain-containing sensor histidine kinase"/>
    <property type="match status" value="1"/>
</dbReference>
<keyword evidence="10" id="KW-0812">Transmembrane</keyword>
<evidence type="ECO:0000259" key="11">
    <source>
        <dbReference type="PROSITE" id="PS50109"/>
    </source>
</evidence>
<evidence type="ECO:0000256" key="7">
    <source>
        <dbReference type="ARBA" id="ARBA00022840"/>
    </source>
</evidence>
<dbReference type="AlphaFoldDB" id="A0A2N0Z8X0"/>
<dbReference type="PRINTS" id="PR00344">
    <property type="entry name" value="BCTRLSENSOR"/>
</dbReference>
<feature type="transmembrane region" description="Helical" evidence="10">
    <location>
        <begin position="9"/>
        <end position="31"/>
    </location>
</feature>
<proteinExistence type="predicted"/>
<feature type="transmembrane region" description="Helical" evidence="10">
    <location>
        <begin position="240"/>
        <end position="262"/>
    </location>
</feature>
<dbReference type="Gene3D" id="3.30.565.10">
    <property type="entry name" value="Histidine kinase-like ATPase, C-terminal domain"/>
    <property type="match status" value="1"/>
</dbReference>
<dbReference type="Pfam" id="PF02518">
    <property type="entry name" value="HATPase_c"/>
    <property type="match status" value="1"/>
</dbReference>
<dbReference type="RefSeq" id="WP_066196714.1">
    <property type="nucleotide sequence ID" value="NZ_JAFDQP010000013.1"/>
</dbReference>
<dbReference type="PANTHER" id="PTHR43065:SF10">
    <property type="entry name" value="PEROXIDE STRESS-ACTIVATED HISTIDINE KINASE MAK3"/>
    <property type="match status" value="1"/>
</dbReference>
<evidence type="ECO:0000256" key="2">
    <source>
        <dbReference type="ARBA" id="ARBA00012438"/>
    </source>
</evidence>
<dbReference type="PANTHER" id="PTHR43065">
    <property type="entry name" value="SENSOR HISTIDINE KINASE"/>
    <property type="match status" value="1"/>
</dbReference>
<keyword evidence="9" id="KW-0902">Two-component regulatory system</keyword>
<dbReference type="Gene3D" id="3.30.450.20">
    <property type="entry name" value="PAS domain"/>
    <property type="match status" value="2"/>
</dbReference>
<keyword evidence="7" id="KW-0067">ATP-binding</keyword>
<evidence type="ECO:0000256" key="4">
    <source>
        <dbReference type="ARBA" id="ARBA00022679"/>
    </source>
</evidence>
<dbReference type="InterPro" id="IPR036097">
    <property type="entry name" value="HisK_dim/P_sf"/>
</dbReference>
<dbReference type="Pfam" id="PF00512">
    <property type="entry name" value="HisKA"/>
    <property type="match status" value="1"/>
</dbReference>
<dbReference type="EC" id="2.7.13.3" evidence="2"/>
<dbReference type="SUPFAM" id="SSF55874">
    <property type="entry name" value="ATPase domain of HSP90 chaperone/DNA topoisomerase II/histidine kinase"/>
    <property type="match status" value="1"/>
</dbReference>
<dbReference type="InterPro" id="IPR003661">
    <property type="entry name" value="HisK_dim/P_dom"/>
</dbReference>
<evidence type="ECO:0000256" key="1">
    <source>
        <dbReference type="ARBA" id="ARBA00000085"/>
    </source>
</evidence>
<comment type="caution">
    <text evidence="12">The sequence shown here is derived from an EMBL/GenBank/DDBJ whole genome shotgun (WGS) entry which is preliminary data.</text>
</comment>
<keyword evidence="10" id="KW-1133">Transmembrane helix</keyword>
<dbReference type="InterPro" id="IPR004358">
    <property type="entry name" value="Sig_transdc_His_kin-like_C"/>
</dbReference>
<evidence type="ECO:0000256" key="9">
    <source>
        <dbReference type="ARBA" id="ARBA00023012"/>
    </source>
</evidence>
<dbReference type="InterPro" id="IPR003594">
    <property type="entry name" value="HATPase_dom"/>
</dbReference>
<evidence type="ECO:0000256" key="10">
    <source>
        <dbReference type="SAM" id="Phobius"/>
    </source>
</evidence>
<evidence type="ECO:0000256" key="6">
    <source>
        <dbReference type="ARBA" id="ARBA00022777"/>
    </source>
</evidence>
<dbReference type="GO" id="GO:0030435">
    <property type="term" value="P:sporulation resulting in formation of a cellular spore"/>
    <property type="evidence" value="ECO:0007669"/>
    <property type="project" value="UniProtKB-KW"/>
</dbReference>
<dbReference type="GO" id="GO:0005524">
    <property type="term" value="F:ATP binding"/>
    <property type="evidence" value="ECO:0007669"/>
    <property type="project" value="UniProtKB-KW"/>
</dbReference>
<dbReference type="InterPro" id="IPR036890">
    <property type="entry name" value="HATPase_C_sf"/>
</dbReference>
<keyword evidence="13" id="KW-1185">Reference proteome</keyword>
<evidence type="ECO:0000256" key="8">
    <source>
        <dbReference type="ARBA" id="ARBA00022969"/>
    </source>
</evidence>
<gene>
    <name evidence="12" type="ORF">CWS20_26610</name>
</gene>
<dbReference type="SMART" id="SM00388">
    <property type="entry name" value="HisKA"/>
    <property type="match status" value="1"/>
</dbReference>
<keyword evidence="3" id="KW-0597">Phosphoprotein</keyword>
<dbReference type="Proteomes" id="UP000233343">
    <property type="component" value="Unassembled WGS sequence"/>
</dbReference>
<evidence type="ECO:0000256" key="3">
    <source>
        <dbReference type="ARBA" id="ARBA00022553"/>
    </source>
</evidence>
<keyword evidence="4" id="KW-0808">Transferase</keyword>
<sequence>MKKRKKNILLYLIIVIVPTMIGVGSCLHIVLEQDMKERTEDAKWIATIHQRNWDQFISETVTTLEILSIALDANSEKSQIDKLLLKTETMDPRYGGVFLLNQHGVVQSGSSPYLTNLNLSQHSYIQEVVRTNDLVISDQLEQLPNGQEIVGIAKPLVDEDFGSPMIVGAHLRVDYMQNIMQMLTPNAEVSIYNTNGESIMSLNEGLLQSDQSIVLPIDRLPWDIEVKIAEANQNSIIKRIILISLPIFILTNILFFFLKYIMLKRQTNLEKKQNELQKLELVGNLAASTAHEIRNPLTGIKGLIQLLGEKHTATQDQYYFSIINDEINRINEIVSEFLILGKPTIQKIDKINLNCIIRELEPLIKSEANLANIDYEVSMPEEPIFIYCNKDQMKQVILNITKNALESMTDYGKLSLSIIRKKQNCLLVIKDTGSGICKEDMDKIFQPFFTSKDSGTGLGLVVCRRIIESFQGEIAITSKESVGTEVVISLPLQPS</sequence>
<reference evidence="12 13" key="1">
    <citation type="journal article" date="2010" name="Int. J. Syst. Evol. Microbiol.">
        <title>Bacillus horneckiae sp. nov., isolated from a spacecraft-assembly clean room.</title>
        <authorList>
            <person name="Vaishampayan P."/>
            <person name="Probst A."/>
            <person name="Krishnamurthi S."/>
            <person name="Ghosh S."/>
            <person name="Osman S."/>
            <person name="McDowall A."/>
            <person name="Ruckmani A."/>
            <person name="Mayilraj S."/>
            <person name="Venkateswaran K."/>
        </authorList>
    </citation>
    <scope>NUCLEOTIDE SEQUENCE [LARGE SCALE GENOMIC DNA]</scope>
    <source>
        <strain evidence="13">1PO1SC</strain>
    </source>
</reference>
<feature type="domain" description="Histidine kinase" evidence="11">
    <location>
        <begin position="288"/>
        <end position="494"/>
    </location>
</feature>
<evidence type="ECO:0000313" key="13">
    <source>
        <dbReference type="Proteomes" id="UP000233343"/>
    </source>
</evidence>
<dbReference type="InterPro" id="IPR005467">
    <property type="entry name" value="His_kinase_dom"/>
</dbReference>
<protein>
    <recommendedName>
        <fullName evidence="2">histidine kinase</fullName>
        <ecNumber evidence="2">2.7.13.3</ecNumber>
    </recommendedName>
</protein>
<dbReference type="GO" id="GO:0000155">
    <property type="term" value="F:phosphorelay sensor kinase activity"/>
    <property type="evidence" value="ECO:0007669"/>
    <property type="project" value="InterPro"/>
</dbReference>
<accession>A0A2N0Z8X0</accession>
<dbReference type="PROSITE" id="PS50109">
    <property type="entry name" value="HIS_KIN"/>
    <property type="match status" value="1"/>
</dbReference>
<evidence type="ECO:0000256" key="5">
    <source>
        <dbReference type="ARBA" id="ARBA00022741"/>
    </source>
</evidence>
<name>A0A2N0Z8X0_9BACI</name>
<dbReference type="SUPFAM" id="SSF47384">
    <property type="entry name" value="Homodimeric domain of signal transducing histidine kinase"/>
    <property type="match status" value="1"/>
</dbReference>
<dbReference type="Gene3D" id="1.10.287.130">
    <property type="match status" value="1"/>
</dbReference>
<keyword evidence="5" id="KW-0547">Nucleotide-binding</keyword>
<keyword evidence="8" id="KW-0749">Sporulation</keyword>
<keyword evidence="6 12" id="KW-0418">Kinase</keyword>
<organism evidence="12 13">
    <name type="scientific">Cytobacillus horneckiae</name>
    <dbReference type="NCBI Taxonomy" id="549687"/>
    <lineage>
        <taxon>Bacteria</taxon>
        <taxon>Bacillati</taxon>
        <taxon>Bacillota</taxon>
        <taxon>Bacilli</taxon>
        <taxon>Bacillales</taxon>
        <taxon>Bacillaceae</taxon>
        <taxon>Cytobacillus</taxon>
    </lineage>
</organism>
<evidence type="ECO:0000313" key="12">
    <source>
        <dbReference type="EMBL" id="PKG25949.1"/>
    </source>
</evidence>
<dbReference type="EMBL" id="PISD01000084">
    <property type="protein sequence ID" value="PKG25949.1"/>
    <property type="molecule type" value="Genomic_DNA"/>
</dbReference>
<dbReference type="PROSITE" id="PS51257">
    <property type="entry name" value="PROKAR_LIPOPROTEIN"/>
    <property type="match status" value="1"/>
</dbReference>
<keyword evidence="10" id="KW-0472">Membrane</keyword>
<dbReference type="CDD" id="cd00082">
    <property type="entry name" value="HisKA"/>
    <property type="match status" value="1"/>
</dbReference>